<keyword evidence="3" id="KW-1185">Reference proteome</keyword>
<gene>
    <name evidence="2" type="ORF">Lspi_0936</name>
</gene>
<feature type="compositionally biased region" description="Basic and acidic residues" evidence="1">
    <location>
        <begin position="728"/>
        <end position="737"/>
    </location>
</feature>
<evidence type="ECO:0000313" key="3">
    <source>
        <dbReference type="Proteomes" id="UP000054877"/>
    </source>
</evidence>
<dbReference type="Proteomes" id="UP000054877">
    <property type="component" value="Unassembled WGS sequence"/>
</dbReference>
<dbReference type="STRING" id="452.Lspi_0936"/>
<proteinExistence type="predicted"/>
<sequence length="748" mass="85246">MNDKLRNSSKTITSDQLHNKNCYSYLNHIIPGIPPSVLSALPEKLQNSIRQFTQNNGAYKRNFAYGDLYTDLLSYTEDHLEPLIEQKREALLRRLAQIEHQMELMNNPEVMEKHGAMFRSLQEPGDPEEKIRQIDSDLQALDDFIFSFYHNDNDILDQSFQAIKHIPLSHTPSDSGIEKSVASLLQDKGSNINKGVSPSGAGSMRGRFTAMVADNFKPQHTTSLATVRKYEYQQHGKDHIPTEYRFGTQGQRHNDVPRAAPLFEYWLQVQKRRHRQAQLPPNEEETNRVFAKWEEKLSDDPMREAYGLRPVVKPTKITHVYFNNLGLDRDDLEGKKEQDLTLQLHQLENQHSNTAVITLPADKGLMSKGEFEKTDPSLKLQDVYDEFLHIASQDGQAQTEVKDFYISKAIRKLLFTEEDKGYSEEYEQERICDLLDKSFTATGIDLSDPDLQISPAQRQAVWFHFNKFELPNYIIQTLRPESINFSCKDAIDRGGVSSAYYNLVKSFATDTPLSREEFDKALHAAPAMVKARGMNHHLKMIWNAVDAYVNANYQDIYNNPQKAWLIAWRDFNCPHTRVSELLQIRVAQNLQLLEEMKLTDPQNKAAIEIGIKILQNISQQTSLDTSGKRLLLETVSRTPDIIQSPKPGDIEKYEDLADKLTVNYPVLKIIGGMMKVLGGVLLYPFSQKKGNALIDSGISTFQSGSHAFLRGNMAQDMKNMKASLASLKEADPEKDNLDEPPLPVIKVH</sequence>
<dbReference type="RefSeq" id="WP_058482872.1">
    <property type="nucleotide sequence ID" value="NZ_CAAAII010000003.1"/>
</dbReference>
<accession>A0A0W0Z6N6</accession>
<protein>
    <submittedName>
        <fullName evidence="2">Uncharacterized protein</fullName>
    </submittedName>
</protein>
<dbReference type="OrthoDB" id="5632105at2"/>
<comment type="caution">
    <text evidence="2">The sequence shown here is derived from an EMBL/GenBank/DDBJ whole genome shotgun (WGS) entry which is preliminary data.</text>
</comment>
<organism evidence="2 3">
    <name type="scientific">Legionella spiritensis</name>
    <dbReference type="NCBI Taxonomy" id="452"/>
    <lineage>
        <taxon>Bacteria</taxon>
        <taxon>Pseudomonadati</taxon>
        <taxon>Pseudomonadota</taxon>
        <taxon>Gammaproteobacteria</taxon>
        <taxon>Legionellales</taxon>
        <taxon>Legionellaceae</taxon>
        <taxon>Legionella</taxon>
    </lineage>
</organism>
<dbReference type="PATRIC" id="fig|452.5.peg.1025"/>
<feature type="region of interest" description="Disordered" evidence="1">
    <location>
        <begin position="728"/>
        <end position="748"/>
    </location>
</feature>
<evidence type="ECO:0000256" key="1">
    <source>
        <dbReference type="SAM" id="MobiDB-lite"/>
    </source>
</evidence>
<evidence type="ECO:0000313" key="2">
    <source>
        <dbReference type="EMBL" id="KTD64769.1"/>
    </source>
</evidence>
<name>A0A0W0Z6N6_LEGSP</name>
<reference evidence="2 3" key="1">
    <citation type="submission" date="2015-11" db="EMBL/GenBank/DDBJ databases">
        <title>Genomic analysis of 38 Legionella species identifies large and diverse effector repertoires.</title>
        <authorList>
            <person name="Burstein D."/>
            <person name="Amaro F."/>
            <person name="Zusman T."/>
            <person name="Lifshitz Z."/>
            <person name="Cohen O."/>
            <person name="Gilbert J.A."/>
            <person name="Pupko T."/>
            <person name="Shuman H.A."/>
            <person name="Segal G."/>
        </authorList>
    </citation>
    <scope>NUCLEOTIDE SEQUENCE [LARGE SCALE GENOMIC DNA]</scope>
    <source>
        <strain evidence="2 3">Mt.St.Helens-9</strain>
    </source>
</reference>
<dbReference type="AlphaFoldDB" id="A0A0W0Z6N6"/>
<dbReference type="EMBL" id="LNYX01000012">
    <property type="protein sequence ID" value="KTD64769.1"/>
    <property type="molecule type" value="Genomic_DNA"/>
</dbReference>